<dbReference type="SUPFAM" id="SSF46785">
    <property type="entry name" value="Winged helix' DNA-binding domain"/>
    <property type="match status" value="1"/>
</dbReference>
<proteinExistence type="predicted"/>
<dbReference type="AlphaFoldDB" id="A0A4R0IJ25"/>
<evidence type="ECO:0000313" key="3">
    <source>
        <dbReference type="Proteomes" id="UP000294225"/>
    </source>
</evidence>
<dbReference type="Proteomes" id="UP000294225">
    <property type="component" value="Unassembled WGS sequence"/>
</dbReference>
<dbReference type="PROSITE" id="PS50995">
    <property type="entry name" value="HTH_MARR_2"/>
    <property type="match status" value="1"/>
</dbReference>
<evidence type="ECO:0000259" key="1">
    <source>
        <dbReference type="PROSITE" id="PS50995"/>
    </source>
</evidence>
<feature type="domain" description="HTH marR-type" evidence="1">
    <location>
        <begin position="41"/>
        <end position="173"/>
    </location>
</feature>
<dbReference type="InterPro" id="IPR000835">
    <property type="entry name" value="HTH_MarR-typ"/>
</dbReference>
<comment type="caution">
    <text evidence="2">The sequence shown here is derived from an EMBL/GenBank/DDBJ whole genome shotgun (WGS) entry which is preliminary data.</text>
</comment>
<dbReference type="InterPro" id="IPR036388">
    <property type="entry name" value="WH-like_DNA-bd_sf"/>
</dbReference>
<name>A0A4R0IJ25_9ACTN</name>
<protein>
    <submittedName>
        <fullName evidence="2">MarR family transcriptional regulator</fullName>
    </submittedName>
</protein>
<organism evidence="2 3">
    <name type="scientific">Kribbella speibonae</name>
    <dbReference type="NCBI Taxonomy" id="1572660"/>
    <lineage>
        <taxon>Bacteria</taxon>
        <taxon>Bacillati</taxon>
        <taxon>Actinomycetota</taxon>
        <taxon>Actinomycetes</taxon>
        <taxon>Propionibacteriales</taxon>
        <taxon>Kribbellaceae</taxon>
        <taxon>Kribbella</taxon>
    </lineage>
</organism>
<evidence type="ECO:0000313" key="2">
    <source>
        <dbReference type="EMBL" id="TCC32687.1"/>
    </source>
</evidence>
<dbReference type="GO" id="GO:0006950">
    <property type="term" value="P:response to stress"/>
    <property type="evidence" value="ECO:0007669"/>
    <property type="project" value="TreeGrafter"/>
</dbReference>
<reference evidence="2 3" key="1">
    <citation type="submission" date="2019-02" db="EMBL/GenBank/DDBJ databases">
        <title>Kribbella capetownensis sp. nov. and Kribbella speibonae sp. nov., isolated from soil.</title>
        <authorList>
            <person name="Curtis S.M."/>
            <person name="Norton I."/>
            <person name="Everest G.J."/>
            <person name="Meyers P.R."/>
        </authorList>
    </citation>
    <scope>NUCLEOTIDE SEQUENCE [LARGE SCALE GENOMIC DNA]</scope>
    <source>
        <strain evidence="2 3">YM55</strain>
    </source>
</reference>
<dbReference type="EMBL" id="SJKC01000005">
    <property type="protein sequence ID" value="TCC32687.1"/>
    <property type="molecule type" value="Genomic_DNA"/>
</dbReference>
<sequence length="184" mass="20159">MCSWHRSSARSPPAGTPTSWGFPAQYLCNRGILVAVTEVLAEELLAAIGLVRRHLRRSVGRPFPLSALTDSQAELVRTVRRNPGISVAEAAAELGLVANTVSTLVGQLTERGLLQRTPDESDRRIARLTLTDPAREQVEAWRDRRTALVTRALDDLTADDRAALQSALPVLASLTERLHPLERV</sequence>
<dbReference type="Gene3D" id="1.10.10.10">
    <property type="entry name" value="Winged helix-like DNA-binding domain superfamily/Winged helix DNA-binding domain"/>
    <property type="match status" value="1"/>
</dbReference>
<dbReference type="PANTHER" id="PTHR33164:SF103">
    <property type="entry name" value="REGULATORY PROTEIN MARR"/>
    <property type="match status" value="1"/>
</dbReference>
<dbReference type="PRINTS" id="PR00598">
    <property type="entry name" value="HTHMARR"/>
</dbReference>
<dbReference type="InterPro" id="IPR036390">
    <property type="entry name" value="WH_DNA-bd_sf"/>
</dbReference>
<dbReference type="GO" id="GO:0003700">
    <property type="term" value="F:DNA-binding transcription factor activity"/>
    <property type="evidence" value="ECO:0007669"/>
    <property type="project" value="InterPro"/>
</dbReference>
<dbReference type="Pfam" id="PF12802">
    <property type="entry name" value="MarR_2"/>
    <property type="match status" value="1"/>
</dbReference>
<dbReference type="InterPro" id="IPR039422">
    <property type="entry name" value="MarR/SlyA-like"/>
</dbReference>
<dbReference type="SMART" id="SM00347">
    <property type="entry name" value="HTH_MARR"/>
    <property type="match status" value="1"/>
</dbReference>
<gene>
    <name evidence="2" type="ORF">E0H92_31365</name>
</gene>
<dbReference type="PANTHER" id="PTHR33164">
    <property type="entry name" value="TRANSCRIPTIONAL REGULATOR, MARR FAMILY"/>
    <property type="match status" value="1"/>
</dbReference>
<accession>A0A4R0IJ25</accession>